<dbReference type="EMBL" id="CAJOAY010005471">
    <property type="protein sequence ID" value="CAF4108786.1"/>
    <property type="molecule type" value="Genomic_DNA"/>
</dbReference>
<sequence>IQIQRLQETITSEANESKLKEWFLLISHENNISDELHIKRETIKRYEQELQSMKHLFEITIKEKQIGNDQLQHERQSFQTGNNALTQLVIRDGHEKLHHLNQNDMKSLLIFGRKVIVKHDDVVPERSKSQYSRNERAADIDTEQH</sequence>
<comment type="caution">
    <text evidence="3">The sequence shown here is derived from an EMBL/GenBank/DDBJ whole genome shotgun (WGS) entry which is preliminary data.</text>
</comment>
<dbReference type="AlphaFoldDB" id="A0A819VFK2"/>
<proteinExistence type="predicted"/>
<feature type="non-terminal residue" evidence="3">
    <location>
        <position position="1"/>
    </location>
</feature>
<organism evidence="3 4">
    <name type="scientific">Adineta steineri</name>
    <dbReference type="NCBI Taxonomy" id="433720"/>
    <lineage>
        <taxon>Eukaryota</taxon>
        <taxon>Metazoa</taxon>
        <taxon>Spiralia</taxon>
        <taxon>Gnathifera</taxon>
        <taxon>Rotifera</taxon>
        <taxon>Eurotatoria</taxon>
        <taxon>Bdelloidea</taxon>
        <taxon>Adinetida</taxon>
        <taxon>Adinetidae</taxon>
        <taxon>Adineta</taxon>
    </lineage>
</organism>
<accession>A0A819VFK2</accession>
<evidence type="ECO:0000256" key="2">
    <source>
        <dbReference type="SAM" id="MobiDB-lite"/>
    </source>
</evidence>
<dbReference type="Proteomes" id="UP000663881">
    <property type="component" value="Unassembled WGS sequence"/>
</dbReference>
<evidence type="ECO:0000313" key="3">
    <source>
        <dbReference type="EMBL" id="CAF4108786.1"/>
    </source>
</evidence>
<feature type="coiled-coil region" evidence="1">
    <location>
        <begin position="29"/>
        <end position="63"/>
    </location>
</feature>
<feature type="region of interest" description="Disordered" evidence="2">
    <location>
        <begin position="124"/>
        <end position="145"/>
    </location>
</feature>
<reference evidence="3" key="1">
    <citation type="submission" date="2021-02" db="EMBL/GenBank/DDBJ databases">
        <authorList>
            <person name="Nowell W R."/>
        </authorList>
    </citation>
    <scope>NUCLEOTIDE SEQUENCE</scope>
</reference>
<evidence type="ECO:0000256" key="1">
    <source>
        <dbReference type="SAM" id="Coils"/>
    </source>
</evidence>
<name>A0A819VFK2_9BILA</name>
<evidence type="ECO:0000313" key="4">
    <source>
        <dbReference type="Proteomes" id="UP000663881"/>
    </source>
</evidence>
<keyword evidence="1" id="KW-0175">Coiled coil</keyword>
<protein>
    <submittedName>
        <fullName evidence="3">Uncharacterized protein</fullName>
    </submittedName>
</protein>
<gene>
    <name evidence="3" type="ORF">OKA104_LOCUS36086</name>
</gene>